<sequence length="774" mass="87623">MAKLRGLSDHCPLVLSANEEDWGPRPSRMLKLHASISWQHSRSLWLKEGDANSKYFHSVLANRLRRNALTVIQVDGVTLEGVNPIRQAVFSHFESHFQAPNVDRPGVDDLQFKRLDPMEIGGLTKPFSETEVKLAVWDCDSFKSPGPDGINFGFIKDFWAELRGDVMRFLSDFHRNGRLTKGINSTFIALIPKTDSPQRLNDFRPISLVGSLYKILAKVLANRLRQVIGSVISESQTAFVKNRQILDGILIANEVVDEARKSKKDLLLFKVDFEKAYDSVDWGYLDAVMGRMSFPTLWRKWIRECVCTATASVLVNGSPTDEFPLRRGLRQGDPLSPFLFLLAAEGLNVLMEALVARNLFTGYSIGGPGSVSVSYLQFADDTLLMGVKSWANVRAMRAVLVLFETMSGLKIGGDPRRLVFWEPMLNRLKNRLSGWKSRFLSFGGRLVLLKSVLTSLPEYGGLGVRQLREFNIALLGKWCWRMLVDREGLWFRVLVARYGLEGGSLRAGGQRGSVWWRELVRIREGVGEPGGSWFREHLSTTKSRSVAEMFALGWGADGGAWEWRRRLWVWEEEMLGECQSLLLDISLQDQVIDRRVYQLLTSQDSVTLDDADNLIWHSQVPLKVSIFAWRLLRDRLPTRANLVTRGVLSSTVATCVLGCGAAESAHHLFLSCSTAGSLWDLVRAWIGISLVDSTSLRDHFVQFTASLGGSRARRSFLQLVWLACAWVIWTERNHRLFKGSSDTPHTLLDKIKLFSFRWLKTTNITLALNHHSWW</sequence>
<gene>
    <name evidence="1" type="ORF">MILVUS5_LOCUS31848</name>
</gene>
<proteinExistence type="predicted"/>
<organism evidence="1 2">
    <name type="scientific">Trifolium pratense</name>
    <name type="common">Red clover</name>
    <dbReference type="NCBI Taxonomy" id="57577"/>
    <lineage>
        <taxon>Eukaryota</taxon>
        <taxon>Viridiplantae</taxon>
        <taxon>Streptophyta</taxon>
        <taxon>Embryophyta</taxon>
        <taxon>Tracheophyta</taxon>
        <taxon>Spermatophyta</taxon>
        <taxon>Magnoliopsida</taxon>
        <taxon>eudicotyledons</taxon>
        <taxon>Gunneridae</taxon>
        <taxon>Pentapetalae</taxon>
        <taxon>rosids</taxon>
        <taxon>fabids</taxon>
        <taxon>Fabales</taxon>
        <taxon>Fabaceae</taxon>
        <taxon>Papilionoideae</taxon>
        <taxon>50 kb inversion clade</taxon>
        <taxon>NPAAA clade</taxon>
        <taxon>Hologalegina</taxon>
        <taxon>IRL clade</taxon>
        <taxon>Trifolieae</taxon>
        <taxon>Trifolium</taxon>
    </lineage>
</organism>
<dbReference type="Proteomes" id="UP001177021">
    <property type="component" value="Unassembled WGS sequence"/>
</dbReference>
<dbReference type="EMBL" id="CASHSV030000513">
    <property type="protein sequence ID" value="CAJ2667157.1"/>
    <property type="molecule type" value="Genomic_DNA"/>
</dbReference>
<keyword evidence="2" id="KW-1185">Reference proteome</keyword>
<protein>
    <submittedName>
        <fullName evidence="1">Uncharacterized protein</fullName>
    </submittedName>
</protein>
<comment type="caution">
    <text evidence="1">The sequence shown here is derived from an EMBL/GenBank/DDBJ whole genome shotgun (WGS) entry which is preliminary data.</text>
</comment>
<evidence type="ECO:0000313" key="2">
    <source>
        <dbReference type="Proteomes" id="UP001177021"/>
    </source>
</evidence>
<name>A0ACB0LIW5_TRIPR</name>
<reference evidence="1" key="1">
    <citation type="submission" date="2023-10" db="EMBL/GenBank/DDBJ databases">
        <authorList>
            <person name="Rodriguez Cubillos JULIANA M."/>
            <person name="De Vega J."/>
        </authorList>
    </citation>
    <scope>NUCLEOTIDE SEQUENCE</scope>
</reference>
<evidence type="ECO:0000313" key="1">
    <source>
        <dbReference type="EMBL" id="CAJ2667157.1"/>
    </source>
</evidence>
<accession>A0ACB0LIW5</accession>